<accession>A0A813YAC6</accession>
<evidence type="ECO:0000313" key="2">
    <source>
        <dbReference type="Proteomes" id="UP000663828"/>
    </source>
</evidence>
<comment type="caution">
    <text evidence="1">The sequence shown here is derived from an EMBL/GenBank/DDBJ whole genome shotgun (WGS) entry which is preliminary data.</text>
</comment>
<proteinExistence type="predicted"/>
<sequence>MASVDSNVTKCATVSVMWYYPRDNLTLTIETCFTKKQRPYGIEIDNDELLKGIPHVYRILGGQETEITTTAKSIIQKSDNNFQVVLKLQGPPPKQTGFSKNASPRSKSVLYTLKTAFLPCKEHFLIVETRFSKTLSAWAKLVALHVNINYKVIEI</sequence>
<organism evidence="1 2">
    <name type="scientific">Adineta ricciae</name>
    <name type="common">Rotifer</name>
    <dbReference type="NCBI Taxonomy" id="249248"/>
    <lineage>
        <taxon>Eukaryota</taxon>
        <taxon>Metazoa</taxon>
        <taxon>Spiralia</taxon>
        <taxon>Gnathifera</taxon>
        <taxon>Rotifera</taxon>
        <taxon>Eurotatoria</taxon>
        <taxon>Bdelloidea</taxon>
        <taxon>Adinetida</taxon>
        <taxon>Adinetidae</taxon>
        <taxon>Adineta</taxon>
    </lineage>
</organism>
<keyword evidence="2" id="KW-1185">Reference proteome</keyword>
<evidence type="ECO:0000313" key="1">
    <source>
        <dbReference type="EMBL" id="CAF0881367.1"/>
    </source>
</evidence>
<dbReference type="Proteomes" id="UP000663828">
    <property type="component" value="Unassembled WGS sequence"/>
</dbReference>
<gene>
    <name evidence="1" type="ORF">XAT740_LOCUS7017</name>
</gene>
<name>A0A813YAC6_ADIRI</name>
<reference evidence="1" key="1">
    <citation type="submission" date="2021-02" db="EMBL/GenBank/DDBJ databases">
        <authorList>
            <person name="Nowell W R."/>
        </authorList>
    </citation>
    <scope>NUCLEOTIDE SEQUENCE</scope>
</reference>
<dbReference type="AlphaFoldDB" id="A0A813YAC6"/>
<dbReference type="EMBL" id="CAJNOR010000329">
    <property type="protein sequence ID" value="CAF0881367.1"/>
    <property type="molecule type" value="Genomic_DNA"/>
</dbReference>
<protein>
    <submittedName>
        <fullName evidence="1">Uncharacterized protein</fullName>
    </submittedName>
</protein>